<comment type="caution">
    <text evidence="1">The sequence shown here is derived from an EMBL/GenBank/DDBJ whole genome shotgun (WGS) entry which is preliminary data.</text>
</comment>
<dbReference type="GeneID" id="58164794"/>
<evidence type="ECO:0000313" key="1">
    <source>
        <dbReference type="EMBL" id="OBX28942.1"/>
    </source>
</evidence>
<dbReference type="STRING" id="1443941.A9J31_14815"/>
<name>A0A1A7RE25_9GAMM</name>
<protein>
    <submittedName>
        <fullName evidence="1">Uncharacterized protein</fullName>
    </submittedName>
</protein>
<evidence type="ECO:0000313" key="2">
    <source>
        <dbReference type="Proteomes" id="UP000185753"/>
    </source>
</evidence>
<dbReference type="OrthoDB" id="405363at72274"/>
<organism evidence="1 2">
    <name type="scientific">Acinetobacter gandensis</name>
    <dbReference type="NCBI Taxonomy" id="1443941"/>
    <lineage>
        <taxon>Bacteria</taxon>
        <taxon>Pseudomonadati</taxon>
        <taxon>Pseudomonadota</taxon>
        <taxon>Gammaproteobacteria</taxon>
        <taxon>Moraxellales</taxon>
        <taxon>Moraxellaceae</taxon>
        <taxon>Acinetobacter</taxon>
    </lineage>
</organism>
<sequence length="92" mass="10889">MTDFINIDPDFSISEVVLEESNKQGFIKELIINEFEGGFFITAKLAWSGQKVWTLTTRREKDKARIFKDLTRLNDFLKEKIYTEEVKIIRIK</sequence>
<dbReference type="Proteomes" id="UP000185753">
    <property type="component" value="Unassembled WGS sequence"/>
</dbReference>
<keyword evidence="2" id="KW-1185">Reference proteome</keyword>
<reference evidence="2" key="1">
    <citation type="submission" date="2016-06" db="EMBL/GenBank/DDBJ databases">
        <authorList>
            <person name="Radolfova-Krizova L."/>
            <person name="Nemec A."/>
        </authorList>
    </citation>
    <scope>NUCLEOTIDE SEQUENCE [LARGE SCALE GENOMIC DNA]</scope>
    <source>
        <strain evidence="2">ANC 4275</strain>
    </source>
</reference>
<gene>
    <name evidence="1" type="ORF">A9J31_14815</name>
</gene>
<dbReference type="RefSeq" id="WP_005248732.1">
    <property type="nucleotide sequence ID" value="NZ_LZDS01000015.1"/>
</dbReference>
<accession>A0A1A7RE25</accession>
<proteinExistence type="predicted"/>
<dbReference type="AlphaFoldDB" id="A0A1A7RE25"/>
<dbReference type="EMBL" id="LZDS01000015">
    <property type="protein sequence ID" value="OBX28942.1"/>
    <property type="molecule type" value="Genomic_DNA"/>
</dbReference>